<comment type="caution">
    <text evidence="2">The sequence shown here is derived from an EMBL/GenBank/DDBJ whole genome shotgun (WGS) entry which is preliminary data.</text>
</comment>
<proteinExistence type="predicted"/>
<organism evidence="2 3">
    <name type="scientific">Streptomyces lannensis</name>
    <dbReference type="NCBI Taxonomy" id="766498"/>
    <lineage>
        <taxon>Bacteria</taxon>
        <taxon>Bacillati</taxon>
        <taxon>Actinomycetota</taxon>
        <taxon>Actinomycetes</taxon>
        <taxon>Kitasatosporales</taxon>
        <taxon>Streptomycetaceae</taxon>
        <taxon>Streptomyces</taxon>
    </lineage>
</organism>
<gene>
    <name evidence="2" type="ORF">GCM10022207_26740</name>
</gene>
<accession>A0ABP7K328</accession>
<keyword evidence="3" id="KW-1185">Reference proteome</keyword>
<dbReference type="Proteomes" id="UP001501563">
    <property type="component" value="Unassembled WGS sequence"/>
</dbReference>
<sequence>MHHDVRGGAEDGRRHGCGVEGVHHDTLDTARAQCGHVALTAGRHDDVMALRDQAGNQLSADDPGPAGDEYTHVKLLHRSGEVVGRPVRAAPRVSSGRARAATPDRGVMYSLSLP</sequence>
<evidence type="ECO:0000313" key="2">
    <source>
        <dbReference type="EMBL" id="GAA3861633.1"/>
    </source>
</evidence>
<protein>
    <submittedName>
        <fullName evidence="2">Uncharacterized protein</fullName>
    </submittedName>
</protein>
<dbReference type="EMBL" id="BAAAZA010000006">
    <property type="protein sequence ID" value="GAA3861633.1"/>
    <property type="molecule type" value="Genomic_DNA"/>
</dbReference>
<reference evidence="3" key="1">
    <citation type="journal article" date="2019" name="Int. J. Syst. Evol. Microbiol.">
        <title>The Global Catalogue of Microorganisms (GCM) 10K type strain sequencing project: providing services to taxonomists for standard genome sequencing and annotation.</title>
        <authorList>
            <consortium name="The Broad Institute Genomics Platform"/>
            <consortium name="The Broad Institute Genome Sequencing Center for Infectious Disease"/>
            <person name="Wu L."/>
            <person name="Ma J."/>
        </authorList>
    </citation>
    <scope>NUCLEOTIDE SEQUENCE [LARGE SCALE GENOMIC DNA]</scope>
    <source>
        <strain evidence="3">JCM 16578</strain>
    </source>
</reference>
<evidence type="ECO:0000256" key="1">
    <source>
        <dbReference type="SAM" id="MobiDB-lite"/>
    </source>
</evidence>
<name>A0ABP7K328_9ACTN</name>
<evidence type="ECO:0000313" key="3">
    <source>
        <dbReference type="Proteomes" id="UP001501563"/>
    </source>
</evidence>
<feature type="region of interest" description="Disordered" evidence="1">
    <location>
        <begin position="87"/>
        <end position="114"/>
    </location>
</feature>